<dbReference type="Pfam" id="PF01231">
    <property type="entry name" value="IDO"/>
    <property type="match status" value="1"/>
</dbReference>
<dbReference type="GO" id="GO:0034354">
    <property type="term" value="P:'de novo' NAD+ biosynthetic process from L-tryptophan"/>
    <property type="evidence" value="ECO:0007669"/>
    <property type="project" value="TreeGrafter"/>
</dbReference>
<dbReference type="GO" id="GO:0033754">
    <property type="term" value="F:indoleamine 2,3-dioxygenase activity"/>
    <property type="evidence" value="ECO:0007669"/>
    <property type="project" value="TreeGrafter"/>
</dbReference>
<dbReference type="GO" id="GO:0020037">
    <property type="term" value="F:heme binding"/>
    <property type="evidence" value="ECO:0007669"/>
    <property type="project" value="UniProtKB-UniRule"/>
</dbReference>
<proteinExistence type="inferred from homology"/>
<evidence type="ECO:0000256" key="5">
    <source>
        <dbReference type="RuleBase" id="RU369119"/>
    </source>
</evidence>
<keyword evidence="7" id="KW-1185">Reference proteome</keyword>
<protein>
    <recommendedName>
        <fullName evidence="5">Indoleamine 2,3-dioxygenase 2</fullName>
        <shortName evidence="5">IDO-2</shortName>
        <ecNumber evidence="5">1.13.11.-</ecNumber>
    </recommendedName>
</protein>
<keyword evidence="5" id="KW-0391">Immunity</keyword>
<organism evidence="6 7">
    <name type="scientific">Eschrichtius robustus</name>
    <name type="common">California gray whale</name>
    <name type="synonym">Eschrichtius gibbosus</name>
    <dbReference type="NCBI Taxonomy" id="9764"/>
    <lineage>
        <taxon>Eukaryota</taxon>
        <taxon>Metazoa</taxon>
        <taxon>Chordata</taxon>
        <taxon>Craniata</taxon>
        <taxon>Vertebrata</taxon>
        <taxon>Euteleostomi</taxon>
        <taxon>Mammalia</taxon>
        <taxon>Eutheria</taxon>
        <taxon>Laurasiatheria</taxon>
        <taxon>Artiodactyla</taxon>
        <taxon>Whippomorpha</taxon>
        <taxon>Cetacea</taxon>
        <taxon>Mysticeti</taxon>
        <taxon>Eschrichtiidae</taxon>
        <taxon>Eschrichtius</taxon>
    </lineage>
</organism>
<dbReference type="InterPro" id="IPR000898">
    <property type="entry name" value="Indolamine_dOase"/>
</dbReference>
<dbReference type="GO" id="GO:0002376">
    <property type="term" value="P:immune system process"/>
    <property type="evidence" value="ECO:0007669"/>
    <property type="project" value="UniProtKB-KW"/>
</dbReference>
<name>A0AB34H6V7_ESCRO</name>
<keyword evidence="2 5" id="KW-0479">Metal-binding</keyword>
<dbReference type="PANTHER" id="PTHR28657">
    <property type="entry name" value="INDOLEAMINE 2,3-DIOXYGENASE"/>
    <property type="match status" value="1"/>
</dbReference>
<dbReference type="GO" id="GO:0004833">
    <property type="term" value="F:L-tryptophan 2,3-dioxygenase activity"/>
    <property type="evidence" value="ECO:0007669"/>
    <property type="project" value="TreeGrafter"/>
</dbReference>
<evidence type="ECO:0000256" key="2">
    <source>
        <dbReference type="ARBA" id="ARBA00022723"/>
    </source>
</evidence>
<keyword evidence="3 5" id="KW-0408">Iron</keyword>
<gene>
    <name evidence="6" type="ORF">J1605_006216</name>
</gene>
<reference evidence="6 7" key="1">
    <citation type="submission" date="2022-11" db="EMBL/GenBank/DDBJ databases">
        <title>Whole genome sequence of Eschrichtius robustus ER-17-0199.</title>
        <authorList>
            <person name="Bruniche-Olsen A."/>
            <person name="Black A.N."/>
            <person name="Fields C.J."/>
            <person name="Walden K."/>
            <person name="Dewoody J.A."/>
        </authorList>
    </citation>
    <scope>NUCLEOTIDE SEQUENCE [LARGE SCALE GENOMIC DNA]</scope>
    <source>
        <strain evidence="6">ER-17-0199</strain>
        <tissue evidence="6">Blubber</tissue>
    </source>
</reference>
<evidence type="ECO:0000256" key="4">
    <source>
        <dbReference type="ARBA" id="ARBA00023079"/>
    </source>
</evidence>
<keyword evidence="4 5" id="KW-0823">Tryptophan catabolism</keyword>
<evidence type="ECO:0000313" key="6">
    <source>
        <dbReference type="EMBL" id="KAJ8786435.1"/>
    </source>
</evidence>
<dbReference type="PANTHER" id="PTHR28657:SF4">
    <property type="entry name" value="INDOLEAMINE 2,3-DIOXYGENASE 2"/>
    <property type="match status" value="1"/>
</dbReference>
<dbReference type="EMBL" id="JAIQCJ010001987">
    <property type="protein sequence ID" value="KAJ8786435.1"/>
    <property type="molecule type" value="Genomic_DNA"/>
</dbReference>
<keyword evidence="5" id="KW-0349">Heme</keyword>
<evidence type="ECO:0000313" key="7">
    <source>
        <dbReference type="Proteomes" id="UP001159641"/>
    </source>
</evidence>
<dbReference type="Proteomes" id="UP001159641">
    <property type="component" value="Unassembled WGS sequence"/>
</dbReference>
<dbReference type="SUPFAM" id="SSF140959">
    <property type="entry name" value="Indolic compounds 2,3-dioxygenase-like"/>
    <property type="match status" value="1"/>
</dbReference>
<dbReference type="GO" id="GO:0046872">
    <property type="term" value="F:metal ion binding"/>
    <property type="evidence" value="ECO:0007669"/>
    <property type="project" value="UniProtKB-UniRule"/>
</dbReference>
<dbReference type="GO" id="GO:0005737">
    <property type="term" value="C:cytoplasm"/>
    <property type="evidence" value="ECO:0007669"/>
    <property type="project" value="UniProtKB-UniRule"/>
</dbReference>
<evidence type="ECO:0000256" key="1">
    <source>
        <dbReference type="ARBA" id="ARBA00007119"/>
    </source>
</evidence>
<dbReference type="GO" id="GO:0019441">
    <property type="term" value="P:L-tryptophan catabolic process to kynurenine"/>
    <property type="evidence" value="ECO:0007669"/>
    <property type="project" value="UniProtKB-UniRule"/>
</dbReference>
<keyword evidence="5" id="KW-0560">Oxidoreductase</keyword>
<comment type="similarity">
    <text evidence="1 5">Belongs to the indoleamine 2,3-dioxygenase family.</text>
</comment>
<accession>A0AB34H6V7</accession>
<dbReference type="InterPro" id="IPR037217">
    <property type="entry name" value="Trp/Indoleamine_2_3_dOase-like"/>
</dbReference>
<comment type="function">
    <text evidence="5">Catalyzes the first and rate limiting step of the catabolism of tryptophan along the kynurenine pathway. Involved in immune regulation.</text>
</comment>
<sequence>MQKELPDHYRPWMEIANRLPHLIGSHQLRAQVNEMPLLNCQFLTGYREQRLAHLVLTFITMGYVWQDGEAQPKENVLIVWIYICKVLPRTLALPLVEVSRDLGLPPILLHSDLVLANWATRNPGRKNPGFVSYVVIRDVHIYYLIYGAKEGVNLNTSSKITVPRSFLSTHSENIGGQRITKGISGLQTDLFFSFSFLLSITEIGLDPWKSDLSLSYLNVVGGNMPILGLPCGEENVNLCFHLGLTVPPDSRPPLGPAYSLCPDLSNHMVISLPRNLDPIFLFPGGESLRGFILVTVLVEKAAVPGIKVSSHSQTFFFLNEKSV</sequence>
<dbReference type="AlphaFoldDB" id="A0AB34H6V7"/>
<comment type="catalytic activity">
    <reaction evidence="5">
        <text>L-tryptophan + O2 = N-formyl-L-kynurenine</text>
        <dbReference type="Rhea" id="RHEA:24536"/>
        <dbReference type="ChEBI" id="CHEBI:15379"/>
        <dbReference type="ChEBI" id="CHEBI:57912"/>
        <dbReference type="ChEBI" id="CHEBI:58629"/>
    </reaction>
</comment>
<keyword evidence="5" id="KW-0223">Dioxygenase</keyword>
<comment type="caution">
    <text evidence="6">The sequence shown here is derived from an EMBL/GenBank/DDBJ whole genome shotgun (WGS) entry which is preliminary data.</text>
</comment>
<dbReference type="EC" id="1.13.11.-" evidence="5"/>
<evidence type="ECO:0000256" key="3">
    <source>
        <dbReference type="ARBA" id="ARBA00023004"/>
    </source>
</evidence>